<dbReference type="PANTHER" id="PTHR34183:SF1">
    <property type="entry name" value="ENDOLYTIC PEPTIDOGLYCAN TRANSGLYCOSYLASE RLPA"/>
    <property type="match status" value="1"/>
</dbReference>
<dbReference type="GO" id="GO:0000270">
    <property type="term" value="P:peptidoglycan metabolic process"/>
    <property type="evidence" value="ECO:0007669"/>
    <property type="project" value="UniProtKB-UniRule"/>
</dbReference>
<protein>
    <recommendedName>
        <fullName evidence="3">Probable endolytic peptidoglycan transglycosylase RlpA</fullName>
        <ecNumber evidence="3">4.2.2.-</ecNumber>
    </recommendedName>
</protein>
<accession>A0A4D7JBD5</accession>
<dbReference type="HAMAP" id="MF_02071">
    <property type="entry name" value="RlpA"/>
    <property type="match status" value="1"/>
</dbReference>
<evidence type="ECO:0000256" key="1">
    <source>
        <dbReference type="ARBA" id="ARBA00023239"/>
    </source>
</evidence>
<dbReference type="PANTHER" id="PTHR34183">
    <property type="entry name" value="ENDOLYTIC PEPTIDOGLYCAN TRANSGLYCOSYLASE RLPA"/>
    <property type="match status" value="1"/>
</dbReference>
<comment type="function">
    <text evidence="3">Lytic transglycosylase with a strong preference for naked glycan strands that lack stem peptides.</text>
</comment>
<feature type="chain" id="PRO_5021052066" description="Probable endolytic peptidoglycan transglycosylase RlpA" evidence="3">
    <location>
        <begin position="25"/>
        <end position="129"/>
    </location>
</feature>
<gene>
    <name evidence="3" type="primary">rlpA</name>
    <name evidence="6" type="ORF">DCC35_02485</name>
</gene>
<evidence type="ECO:0000256" key="3">
    <source>
        <dbReference type="HAMAP-Rule" id="MF_02071"/>
    </source>
</evidence>
<dbReference type="NCBIfam" id="TIGR00413">
    <property type="entry name" value="rlpA"/>
    <property type="match status" value="1"/>
</dbReference>
<evidence type="ECO:0000313" key="7">
    <source>
        <dbReference type="Proteomes" id="UP000298616"/>
    </source>
</evidence>
<dbReference type="EMBL" id="CP028923">
    <property type="protein sequence ID" value="QCK13699.1"/>
    <property type="molecule type" value="Genomic_DNA"/>
</dbReference>
<reference evidence="6 7" key="1">
    <citation type="submission" date="2018-04" db="EMBL/GenBank/DDBJ databases">
        <title>Complete genome uncultured novel isolate.</title>
        <authorList>
            <person name="Merlino G."/>
        </authorList>
    </citation>
    <scope>NUCLEOTIDE SEQUENCE [LARGE SCALE GENOMIC DNA]</scope>
    <source>
        <strain evidence="7">R1DC9</strain>
    </source>
</reference>
<dbReference type="InterPro" id="IPR012997">
    <property type="entry name" value="RplA"/>
</dbReference>
<evidence type="ECO:0000256" key="2">
    <source>
        <dbReference type="ARBA" id="ARBA00023316"/>
    </source>
</evidence>
<dbReference type="InterPro" id="IPR036908">
    <property type="entry name" value="RlpA-like_sf"/>
</dbReference>
<dbReference type="RefSeq" id="WP_137089297.1">
    <property type="nucleotide sequence ID" value="NZ_CP028923.1"/>
</dbReference>
<keyword evidence="1 3" id="KW-0456">Lyase</keyword>
<comment type="similarity">
    <text evidence="3 4">Belongs to the RlpA family.</text>
</comment>
<dbReference type="EC" id="4.2.2.-" evidence="3"/>
<name>A0A4D7JBD5_9BACT</name>
<dbReference type="OrthoDB" id="9779128at2"/>
<feature type="signal peptide" evidence="3">
    <location>
        <begin position="1"/>
        <end position="24"/>
    </location>
</feature>
<evidence type="ECO:0000313" key="6">
    <source>
        <dbReference type="EMBL" id="QCK13699.1"/>
    </source>
</evidence>
<dbReference type="Pfam" id="PF03330">
    <property type="entry name" value="DPBB_1"/>
    <property type="match status" value="1"/>
</dbReference>
<dbReference type="CDD" id="cd22268">
    <property type="entry name" value="DPBB_RlpA-like"/>
    <property type="match status" value="1"/>
</dbReference>
<keyword evidence="7" id="KW-1185">Reference proteome</keyword>
<dbReference type="SUPFAM" id="SSF50685">
    <property type="entry name" value="Barwin-like endoglucanases"/>
    <property type="match status" value="1"/>
</dbReference>
<keyword evidence="2 3" id="KW-0961">Cell wall biogenesis/degradation</keyword>
<dbReference type="Gene3D" id="2.40.40.10">
    <property type="entry name" value="RlpA-like domain"/>
    <property type="match status" value="1"/>
</dbReference>
<dbReference type="AlphaFoldDB" id="A0A4D7JBD5"/>
<dbReference type="GO" id="GO:0071555">
    <property type="term" value="P:cell wall organization"/>
    <property type="evidence" value="ECO:0007669"/>
    <property type="project" value="UniProtKB-KW"/>
</dbReference>
<dbReference type="Proteomes" id="UP000298616">
    <property type="component" value="Chromosome"/>
</dbReference>
<organism evidence="6 7">
    <name type="scientific">Mangrovivirga cuniculi</name>
    <dbReference type="NCBI Taxonomy" id="2715131"/>
    <lineage>
        <taxon>Bacteria</taxon>
        <taxon>Pseudomonadati</taxon>
        <taxon>Bacteroidota</taxon>
        <taxon>Cytophagia</taxon>
        <taxon>Cytophagales</taxon>
        <taxon>Mangrovivirgaceae</taxon>
        <taxon>Mangrovivirga</taxon>
    </lineage>
</organism>
<dbReference type="InterPro" id="IPR034718">
    <property type="entry name" value="RlpA"/>
</dbReference>
<feature type="domain" description="RlpA-like protein double-psi beta-barrel" evidence="5">
    <location>
        <begin position="34"/>
        <end position="123"/>
    </location>
</feature>
<evidence type="ECO:0000259" key="5">
    <source>
        <dbReference type="Pfam" id="PF03330"/>
    </source>
</evidence>
<dbReference type="InterPro" id="IPR009009">
    <property type="entry name" value="RlpA-like_DPBB"/>
</dbReference>
<keyword evidence="6" id="KW-0449">Lipoprotein</keyword>
<evidence type="ECO:0000256" key="4">
    <source>
        <dbReference type="RuleBase" id="RU003495"/>
    </source>
</evidence>
<dbReference type="KEGG" id="fpf:DCC35_02485"/>
<sequence length="129" mass="14200" precursor="true">MKKNNLFILIISGLFLFLSNEVTAQDSDFSKHTEEGIASYYHDKFTGRSTASGAKYDPKKLTAAHPKHPFGTVLKVTNLKTGESVNVTVNDRGPWVKGRVVDISRVAAEKIGLIRAGLLKVRVEVISFP</sequence>
<proteinExistence type="inferred from homology"/>
<keyword evidence="3" id="KW-0732">Signal</keyword>
<dbReference type="GO" id="GO:0008932">
    <property type="term" value="F:lytic endotransglycosylase activity"/>
    <property type="evidence" value="ECO:0007669"/>
    <property type="project" value="UniProtKB-UniRule"/>
</dbReference>